<evidence type="ECO:0000259" key="7">
    <source>
        <dbReference type="Pfam" id="PF24877"/>
    </source>
</evidence>
<evidence type="ECO:0000259" key="6">
    <source>
        <dbReference type="Pfam" id="PF00920"/>
    </source>
</evidence>
<reference evidence="8 9" key="1">
    <citation type="submission" date="2021-03" db="EMBL/GenBank/DDBJ databases">
        <title>Genomic Encyclopedia of Type Strains, Phase IV (KMG-IV): sequencing the most valuable type-strain genomes for metagenomic binning, comparative biology and taxonomic classification.</title>
        <authorList>
            <person name="Goeker M."/>
        </authorList>
    </citation>
    <scope>NUCLEOTIDE SEQUENCE [LARGE SCALE GENOMIC DNA]</scope>
    <source>
        <strain evidence="8 9">DSM 101953</strain>
    </source>
</reference>
<dbReference type="InterPro" id="IPR037237">
    <property type="entry name" value="IlvD/EDD_N"/>
</dbReference>
<organism evidence="8 9">
    <name type="scientific">Paenibacillus silagei</name>
    <dbReference type="NCBI Taxonomy" id="1670801"/>
    <lineage>
        <taxon>Bacteria</taxon>
        <taxon>Bacillati</taxon>
        <taxon>Bacillota</taxon>
        <taxon>Bacilli</taxon>
        <taxon>Bacillales</taxon>
        <taxon>Paenibacillaceae</taxon>
        <taxon>Paenibacillus</taxon>
    </lineage>
</organism>
<keyword evidence="4" id="KW-0456">Lyase</keyword>
<evidence type="ECO:0000256" key="3">
    <source>
        <dbReference type="ARBA" id="ARBA00023014"/>
    </source>
</evidence>
<evidence type="ECO:0000256" key="5">
    <source>
        <dbReference type="ARBA" id="ARBA00023304"/>
    </source>
</evidence>
<dbReference type="InterPro" id="IPR017798">
    <property type="entry name" value="Dehydratase_YjhG/YagF"/>
</dbReference>
<dbReference type="NCBIfam" id="TIGR03432">
    <property type="entry name" value="yjhG_yagF"/>
    <property type="match status" value="1"/>
</dbReference>
<keyword evidence="5" id="KW-0028">Amino-acid biosynthesis</keyword>
<comment type="similarity">
    <text evidence="1">Belongs to the IlvD/Edd family.</text>
</comment>
<comment type="caution">
    <text evidence="8">The sequence shown here is derived from an EMBL/GenBank/DDBJ whole genome shotgun (WGS) entry which is preliminary data.</text>
</comment>
<keyword evidence="2" id="KW-0408">Iron</keyword>
<proteinExistence type="inferred from homology"/>
<keyword evidence="2" id="KW-0479">Metal-binding</keyword>
<dbReference type="PANTHER" id="PTHR43661:SF3">
    <property type="entry name" value="D-XYLONATE DEHYDRATASE YAGF-RELATED"/>
    <property type="match status" value="1"/>
</dbReference>
<dbReference type="EMBL" id="JAGGLV010000004">
    <property type="protein sequence ID" value="MBP2111538.1"/>
    <property type="molecule type" value="Genomic_DNA"/>
</dbReference>
<dbReference type="Proteomes" id="UP000773462">
    <property type="component" value="Unassembled WGS sequence"/>
</dbReference>
<dbReference type="Pfam" id="PF00920">
    <property type="entry name" value="ILVD_EDD_N"/>
    <property type="match status" value="1"/>
</dbReference>
<dbReference type="InterPro" id="IPR056740">
    <property type="entry name" value="ILV_EDD_C"/>
</dbReference>
<dbReference type="Pfam" id="PF24877">
    <property type="entry name" value="ILV_EDD_C"/>
    <property type="match status" value="1"/>
</dbReference>
<protein>
    <submittedName>
        <fullName evidence="8">YjhG/YagF family dehydratase</fullName>
    </submittedName>
</protein>
<evidence type="ECO:0000256" key="1">
    <source>
        <dbReference type="ARBA" id="ARBA00006486"/>
    </source>
</evidence>
<evidence type="ECO:0000313" key="9">
    <source>
        <dbReference type="Proteomes" id="UP000773462"/>
    </source>
</evidence>
<feature type="domain" description="Dihydroxy-acid/6-phosphogluconate dehydratase C-terminal" evidence="7">
    <location>
        <begin position="443"/>
        <end position="582"/>
    </location>
</feature>
<dbReference type="PROSITE" id="PS00886">
    <property type="entry name" value="ILVD_EDD_1"/>
    <property type="match status" value="1"/>
</dbReference>
<dbReference type="InterPro" id="IPR020558">
    <property type="entry name" value="DiOHA_6PGluconate_deHydtase_CS"/>
</dbReference>
<evidence type="ECO:0000256" key="4">
    <source>
        <dbReference type="ARBA" id="ARBA00023239"/>
    </source>
</evidence>
<name>A0ABS4NNF5_9BACL</name>
<keyword evidence="3" id="KW-0411">Iron-sulfur</keyword>
<dbReference type="SUPFAM" id="SSF52016">
    <property type="entry name" value="LeuD/IlvD-like"/>
    <property type="match status" value="1"/>
</dbReference>
<feature type="domain" description="Dihydroxy-acid/6-phosphogluconate dehydratase N-terminal" evidence="6">
    <location>
        <begin position="88"/>
        <end position="395"/>
    </location>
</feature>
<dbReference type="PANTHER" id="PTHR43661">
    <property type="entry name" value="D-XYLONATE DEHYDRATASE"/>
    <property type="match status" value="1"/>
</dbReference>
<sequence>MKLTVQEIMKEDIIEAVPVHTAAEGPAGQLPITGEVLRNAPSGEIFGMTQNAGMGWNPLLLNRPQYLILGTMGGIRREDGTPLALGYHTGHWEIGVMMEAIAEELTANEGIPFAGYVSDPCDGRSQGTTGMFDSLPYRNDAAIVLRRLIRSLPTRKGVLGVATCDKGLPAMLLALAGMHKLPGVIVPGGVTLPPVEGEDAGKVQSIGARYSNGELSLEEAADLGCRACATPGGGCQFLGTAATAQVIAEALGMALPHSALSPSGQPIWKNIGRQSARALQHLDQNGIVMSDILTDQSIQNAMVLHAAFGGSTNLLLHLPAIAHAAGLKVPTVEDWNRVNRMVPRLVSVLPNGPVPHPTIRVFLAGGVPEVMLHLRKLGLIDESVLTVTGRTLGENLDWWETSQRRTELRQRLLEADGVDPDSVIMSPEEAKRQGMASTMTFPVGNLCPEGAVIKSAAIDPAVLDSEGVYRHTGRVKVFTTERAAIRSIKLGMVHAGDILAVIGRGPSGTGMEETYQLTSALKHLPYGKYVTLITDARFSGVSTGACIGHMGPEALAGGPLGKLRDNDWVEVRIDTVNLEGSVNLVGEGDEPLTKEAGTLILASRTPHPGLAVDPGLPEDTRLWAALQAASGGTWKGCIYDTDKIIALLEAGRQALEEKL</sequence>
<dbReference type="Gene3D" id="3.50.30.80">
    <property type="entry name" value="IlvD/EDD C-terminal domain-like"/>
    <property type="match status" value="1"/>
</dbReference>
<dbReference type="InterPro" id="IPR042096">
    <property type="entry name" value="Dihydro-acid_dehy_C"/>
</dbReference>
<keyword evidence="9" id="KW-1185">Reference proteome</keyword>
<gene>
    <name evidence="8" type="ORF">J2Z70_001679</name>
</gene>
<evidence type="ECO:0000256" key="2">
    <source>
        <dbReference type="ARBA" id="ARBA00022714"/>
    </source>
</evidence>
<dbReference type="SUPFAM" id="SSF143975">
    <property type="entry name" value="IlvD/EDD N-terminal domain-like"/>
    <property type="match status" value="1"/>
</dbReference>
<keyword evidence="2" id="KW-0001">2Fe-2S</keyword>
<accession>A0ABS4NNF5</accession>
<dbReference type="RefSeq" id="WP_425355102.1">
    <property type="nucleotide sequence ID" value="NZ_JAGGLV010000004.1"/>
</dbReference>
<dbReference type="InterPro" id="IPR000581">
    <property type="entry name" value="ILV_EDD_N"/>
</dbReference>
<keyword evidence="5" id="KW-0100">Branched-chain amino acid biosynthesis</keyword>
<evidence type="ECO:0000313" key="8">
    <source>
        <dbReference type="EMBL" id="MBP2111538.1"/>
    </source>
</evidence>